<evidence type="ECO:0000256" key="7">
    <source>
        <dbReference type="ARBA" id="ARBA00022750"/>
    </source>
</evidence>
<evidence type="ECO:0000256" key="10">
    <source>
        <dbReference type="ARBA" id="ARBA00022840"/>
    </source>
</evidence>
<dbReference type="InterPro" id="IPR001584">
    <property type="entry name" value="Integrase_cat-core"/>
</dbReference>
<dbReference type="InterPro" id="IPR039537">
    <property type="entry name" value="Retrotran_Ty1/copia-like"/>
</dbReference>
<dbReference type="InterPro" id="IPR001878">
    <property type="entry name" value="Znf_CCHC"/>
</dbReference>
<keyword evidence="9" id="KW-0378">Hydrolase</keyword>
<evidence type="ECO:0000313" key="22">
    <source>
        <dbReference type="EMBL" id="CAH2089195.1"/>
    </source>
</evidence>
<keyword evidence="2" id="KW-1188">Viral release from host cell</keyword>
<keyword evidence="18" id="KW-0863">Zinc-finger</keyword>
<keyword evidence="14" id="KW-0808">Transferase</keyword>
<evidence type="ECO:0000256" key="6">
    <source>
        <dbReference type="ARBA" id="ARBA00022741"/>
    </source>
</evidence>
<dbReference type="Proteomes" id="UP001153954">
    <property type="component" value="Unassembled WGS sequence"/>
</dbReference>
<keyword evidence="23" id="KW-1185">Reference proteome</keyword>
<keyword evidence="18" id="KW-0862">Zinc</keyword>
<dbReference type="CDD" id="cd09272">
    <property type="entry name" value="RNase_HI_RT_Ty1"/>
    <property type="match status" value="1"/>
</dbReference>
<keyword evidence="7" id="KW-0064">Aspartyl protease</keyword>
<dbReference type="EMBL" id="CAKOGL010000008">
    <property type="protein sequence ID" value="CAH2089195.1"/>
    <property type="molecule type" value="Genomic_DNA"/>
</dbReference>
<keyword evidence="17" id="KW-0511">Multifunctional enzyme</keyword>
<dbReference type="InterPro" id="IPR025724">
    <property type="entry name" value="GAG-pre-integrase_dom"/>
</dbReference>
<dbReference type="GO" id="GO:0003964">
    <property type="term" value="F:RNA-directed DNA polymerase activity"/>
    <property type="evidence" value="ECO:0007669"/>
    <property type="project" value="UniProtKB-KW"/>
</dbReference>
<dbReference type="GO" id="GO:0006310">
    <property type="term" value="P:DNA recombination"/>
    <property type="evidence" value="ECO:0007669"/>
    <property type="project" value="UniProtKB-KW"/>
</dbReference>
<evidence type="ECO:0000256" key="8">
    <source>
        <dbReference type="ARBA" id="ARBA00022759"/>
    </source>
</evidence>
<dbReference type="Pfam" id="PF14223">
    <property type="entry name" value="Retrotran_gag_2"/>
    <property type="match status" value="1"/>
</dbReference>
<dbReference type="GO" id="GO:0015074">
    <property type="term" value="P:DNA integration"/>
    <property type="evidence" value="ECO:0007669"/>
    <property type="project" value="UniProtKB-KW"/>
</dbReference>
<dbReference type="SUPFAM" id="SSF53098">
    <property type="entry name" value="Ribonuclease H-like"/>
    <property type="match status" value="1"/>
</dbReference>
<dbReference type="InterPro" id="IPR013103">
    <property type="entry name" value="RVT_2"/>
</dbReference>
<dbReference type="PANTHER" id="PTHR42648:SF11">
    <property type="entry name" value="TRANSPOSON TY4-P GAG-POL POLYPROTEIN"/>
    <property type="match status" value="1"/>
</dbReference>
<keyword evidence="11" id="KW-0460">Magnesium</keyword>
<dbReference type="GO" id="GO:0005524">
    <property type="term" value="F:ATP binding"/>
    <property type="evidence" value="ECO:0007669"/>
    <property type="project" value="UniProtKB-KW"/>
</dbReference>
<dbReference type="Pfam" id="PF13976">
    <property type="entry name" value="gag_pre-integrs"/>
    <property type="match status" value="1"/>
</dbReference>
<dbReference type="GO" id="GO:0008270">
    <property type="term" value="F:zinc ion binding"/>
    <property type="evidence" value="ECO:0007669"/>
    <property type="project" value="UniProtKB-KW"/>
</dbReference>
<feature type="region of interest" description="Disordered" evidence="19">
    <location>
        <begin position="784"/>
        <end position="810"/>
    </location>
</feature>
<evidence type="ECO:0000259" key="21">
    <source>
        <dbReference type="PROSITE" id="PS50994"/>
    </source>
</evidence>
<evidence type="ECO:0000256" key="17">
    <source>
        <dbReference type="ARBA" id="ARBA00023268"/>
    </source>
</evidence>
<feature type="domain" description="CCHC-type" evidence="20">
    <location>
        <begin position="232"/>
        <end position="246"/>
    </location>
</feature>
<evidence type="ECO:0000256" key="12">
    <source>
        <dbReference type="ARBA" id="ARBA00022908"/>
    </source>
</evidence>
<evidence type="ECO:0000313" key="23">
    <source>
        <dbReference type="Proteomes" id="UP001153954"/>
    </source>
</evidence>
<evidence type="ECO:0000256" key="18">
    <source>
        <dbReference type="PROSITE-ProRule" id="PRU00047"/>
    </source>
</evidence>
<reference evidence="22" key="1">
    <citation type="submission" date="2022-03" db="EMBL/GenBank/DDBJ databases">
        <authorList>
            <person name="Tunstrom K."/>
        </authorList>
    </citation>
    <scope>NUCLEOTIDE SEQUENCE</scope>
</reference>
<organism evidence="22 23">
    <name type="scientific">Euphydryas editha</name>
    <name type="common">Edith's checkerspot</name>
    <dbReference type="NCBI Taxonomy" id="104508"/>
    <lineage>
        <taxon>Eukaryota</taxon>
        <taxon>Metazoa</taxon>
        <taxon>Ecdysozoa</taxon>
        <taxon>Arthropoda</taxon>
        <taxon>Hexapoda</taxon>
        <taxon>Insecta</taxon>
        <taxon>Pterygota</taxon>
        <taxon>Neoptera</taxon>
        <taxon>Endopterygota</taxon>
        <taxon>Lepidoptera</taxon>
        <taxon>Glossata</taxon>
        <taxon>Ditrysia</taxon>
        <taxon>Papilionoidea</taxon>
        <taxon>Nymphalidae</taxon>
        <taxon>Nymphalinae</taxon>
        <taxon>Euphydryas</taxon>
    </lineage>
</organism>
<accession>A0AAU9TXD5</accession>
<keyword evidence="15" id="KW-0917">Virion maturation</keyword>
<keyword evidence="13" id="KW-0695">RNA-directed DNA polymerase</keyword>
<dbReference type="GO" id="GO:0003676">
    <property type="term" value="F:nucleic acid binding"/>
    <property type="evidence" value="ECO:0007669"/>
    <property type="project" value="InterPro"/>
</dbReference>
<proteinExistence type="predicted"/>
<dbReference type="GO" id="GO:0003887">
    <property type="term" value="F:DNA-directed DNA polymerase activity"/>
    <property type="evidence" value="ECO:0007669"/>
    <property type="project" value="UniProtKB-KW"/>
</dbReference>
<comment type="function">
    <text evidence="1">The aspartyl protease (PR) mediates the proteolytic cleavages of the Gag and Gag-Pol polyproteins after assembly of the VLP.</text>
</comment>
<dbReference type="Pfam" id="PF07727">
    <property type="entry name" value="RVT_2"/>
    <property type="match status" value="1"/>
</dbReference>
<dbReference type="InterPro" id="IPR054722">
    <property type="entry name" value="PolX-like_BBD"/>
</dbReference>
<evidence type="ECO:0000259" key="20">
    <source>
        <dbReference type="PROSITE" id="PS50158"/>
    </source>
</evidence>
<keyword evidence="10" id="KW-0067">ATP-binding</keyword>
<dbReference type="SUPFAM" id="SSF56672">
    <property type="entry name" value="DNA/RNA polymerases"/>
    <property type="match status" value="1"/>
</dbReference>
<dbReference type="Pfam" id="PF22936">
    <property type="entry name" value="Pol_BBD"/>
    <property type="match status" value="1"/>
</dbReference>
<dbReference type="InterPro" id="IPR036397">
    <property type="entry name" value="RNaseH_sf"/>
</dbReference>
<name>A0AAU9TXD5_EUPED</name>
<gene>
    <name evidence="22" type="ORF">EEDITHA_LOCUS5276</name>
</gene>
<dbReference type="InterPro" id="IPR043502">
    <property type="entry name" value="DNA/RNA_pol_sf"/>
</dbReference>
<dbReference type="InterPro" id="IPR057670">
    <property type="entry name" value="SH3_retrovirus"/>
</dbReference>
<dbReference type="GO" id="GO:0004519">
    <property type="term" value="F:endonuclease activity"/>
    <property type="evidence" value="ECO:0007669"/>
    <property type="project" value="UniProtKB-KW"/>
</dbReference>
<evidence type="ECO:0000256" key="4">
    <source>
        <dbReference type="ARBA" id="ARBA00022722"/>
    </source>
</evidence>
<dbReference type="Pfam" id="PF25597">
    <property type="entry name" value="SH3_retrovirus"/>
    <property type="match status" value="1"/>
</dbReference>
<comment type="caution">
    <text evidence="22">The sequence shown here is derived from an EMBL/GenBank/DDBJ whole genome shotgun (WGS) entry which is preliminary data.</text>
</comment>
<keyword evidence="14" id="KW-0239">DNA-directed DNA polymerase</keyword>
<dbReference type="PROSITE" id="PS50158">
    <property type="entry name" value="ZF_CCHC"/>
    <property type="match status" value="1"/>
</dbReference>
<keyword evidence="16" id="KW-0233">DNA recombination</keyword>
<evidence type="ECO:0000256" key="15">
    <source>
        <dbReference type="ARBA" id="ARBA00023113"/>
    </source>
</evidence>
<keyword evidence="3" id="KW-0645">Protease</keyword>
<evidence type="ECO:0000256" key="9">
    <source>
        <dbReference type="ARBA" id="ARBA00022801"/>
    </source>
</evidence>
<feature type="compositionally biased region" description="Polar residues" evidence="19">
    <location>
        <begin position="786"/>
        <end position="802"/>
    </location>
</feature>
<evidence type="ECO:0000256" key="13">
    <source>
        <dbReference type="ARBA" id="ARBA00022918"/>
    </source>
</evidence>
<evidence type="ECO:0000256" key="11">
    <source>
        <dbReference type="ARBA" id="ARBA00022842"/>
    </source>
</evidence>
<evidence type="ECO:0000256" key="5">
    <source>
        <dbReference type="ARBA" id="ARBA00022723"/>
    </source>
</evidence>
<evidence type="ECO:0000256" key="1">
    <source>
        <dbReference type="ARBA" id="ARBA00002180"/>
    </source>
</evidence>
<sequence length="1346" mass="155183">MENLKSKRNIALFNGEKYSVWKFRIRALLNEMDILNVIDEEPPNTPCQDWEKNNRIAKGIIVEYLSDSFLGFAKEENSARQILLSLNAIYERKSLATQLALRKKLLGLKLQGDTQLINHFTVFDDLITELLAAGAYLDETDKVSHLLLTLPNNYDGVITAIETLSEDNLTLSFVKTRLLDHEVKLKNESSDTSNKVLYIGNKRRKFENEKPLSSYQQNYKFNSKRKPYKLTKCHHCGRKGHVKKDCYYYKRVNQQKNTRTVQAIDTTPEPTTQANNFSGFAFMMGRQFLGQSTQENKLIFLLDSGASDHIINREDLFINSINLQVPIKLSVAKHNEFISATKRGNINVISDMNVQGVLEDVLFCREVPYNLLSVSKMQRAGMTVIFGKDGVQILKDGKTIIRGKSVNNLIVVEFLLPKICQLISKLNNDKHSYDLWHQRLGHISKNKFLKLKGHKMVDDLVQIESIIPNNALCEACISGKQSRLPFNKTKNKNYVNRPLFIVHTDVCGPITPSTLNNKNYFVLFVDQFTHYCVTYLITYKSDVFSVFKDFVAKSEAKFNYKLVNLYSDNGREYLSTDMKNYCIERGITYHLTVPRTPQQNGVSERMVRTITEKARSMLNGAKLEKVFWGDAVLTAVYLINITPTKALKEFRTPFELWHNRKPIIKYLKVFGSTVYVHNKTSTSKFDDKSWKGILVGYESNGYRVWNVECEKYVTVRDVIIDETTFMQTRPVIRLERSSKEYSCNETDAFKSVLLKSQEPNSSKSDVNKSDDIYNSPRKIRKVNIKDVNSQLSNNQSENADNTQELRRSDRLKNKPSIRYDKIENDYLMYVGCNIPTSYNEIESRDDKILWKNAIKDELNSLLVNNTWTLVPKPTGKNIVDCKWIFNIKNDEFGKPLRYKARLVARGFSQKYLCDYDETFAPVARIASFRFIVAFANQFNLLIHHLDVKTAFLNGELSEEIYMKVPEGIQSKDNYVCKLNKALYGLKQAARCWFQVFEQFIKDKGFQNSLVDRCIYILDNGNINKNVYLVLYVDDLVIACGDIIIMNEVKNYLMTKFQMTDSQDIKLFLGIKVTRENDNITLDQSSYIKSILNKYGMQDCKPISTPLETKLNYEALNSDIVCNAPCRNLIGNLMYLMICTRPDLSASVNILSRYTNKNNEELWKCLKRVLRYLKGTINLKLTYRKCCTYDDVLSGYVDSDWGGNDSNDRKSTTGYLFMLFDQCTITWNTKRQTSVASSSTEAEYMALYEAVKEAMWLKSLANSINFCIEKPIPIYEDNNGCICIASNPSNHKRSKHIDIKYHFSREQVERNIIKLNYIPTGQQLADILTKPLPAVSFQYLRPKMGLE</sequence>
<dbReference type="GO" id="GO:0004190">
    <property type="term" value="F:aspartic-type endopeptidase activity"/>
    <property type="evidence" value="ECO:0007669"/>
    <property type="project" value="UniProtKB-KW"/>
</dbReference>
<keyword evidence="14" id="KW-0548">Nucleotidyltransferase</keyword>
<keyword evidence="5" id="KW-0479">Metal-binding</keyword>
<dbReference type="GO" id="GO:0006508">
    <property type="term" value="P:proteolysis"/>
    <property type="evidence" value="ECO:0007669"/>
    <property type="project" value="UniProtKB-KW"/>
</dbReference>
<dbReference type="InterPro" id="IPR012337">
    <property type="entry name" value="RNaseH-like_sf"/>
</dbReference>
<evidence type="ECO:0000256" key="16">
    <source>
        <dbReference type="ARBA" id="ARBA00023172"/>
    </source>
</evidence>
<evidence type="ECO:0000256" key="14">
    <source>
        <dbReference type="ARBA" id="ARBA00022932"/>
    </source>
</evidence>
<protein>
    <submittedName>
        <fullName evidence="22">Uncharacterized protein</fullName>
    </submittedName>
</protein>
<keyword evidence="12" id="KW-0229">DNA integration</keyword>
<evidence type="ECO:0000256" key="3">
    <source>
        <dbReference type="ARBA" id="ARBA00022670"/>
    </source>
</evidence>
<feature type="domain" description="Integrase catalytic" evidence="21">
    <location>
        <begin position="494"/>
        <end position="661"/>
    </location>
</feature>
<dbReference type="Gene3D" id="3.30.420.10">
    <property type="entry name" value="Ribonuclease H-like superfamily/Ribonuclease H"/>
    <property type="match status" value="1"/>
</dbReference>
<evidence type="ECO:0000256" key="2">
    <source>
        <dbReference type="ARBA" id="ARBA00022612"/>
    </source>
</evidence>
<dbReference type="PANTHER" id="PTHR42648">
    <property type="entry name" value="TRANSPOSASE, PUTATIVE-RELATED"/>
    <property type="match status" value="1"/>
</dbReference>
<evidence type="ECO:0000256" key="19">
    <source>
        <dbReference type="SAM" id="MobiDB-lite"/>
    </source>
</evidence>
<keyword evidence="8" id="KW-0255">Endonuclease</keyword>
<dbReference type="PROSITE" id="PS50994">
    <property type="entry name" value="INTEGRASE"/>
    <property type="match status" value="1"/>
</dbReference>
<dbReference type="GO" id="GO:0042575">
    <property type="term" value="C:DNA polymerase complex"/>
    <property type="evidence" value="ECO:0007669"/>
    <property type="project" value="UniProtKB-ARBA"/>
</dbReference>
<keyword evidence="6" id="KW-0547">Nucleotide-binding</keyword>
<keyword evidence="4" id="KW-0540">Nuclease</keyword>